<feature type="transmembrane region" description="Helical" evidence="1">
    <location>
        <begin position="91"/>
        <end position="108"/>
    </location>
</feature>
<keyword evidence="1" id="KW-0472">Membrane</keyword>
<keyword evidence="1" id="KW-1133">Transmembrane helix</keyword>
<evidence type="ECO:0000256" key="1">
    <source>
        <dbReference type="SAM" id="Phobius"/>
    </source>
</evidence>
<dbReference type="RefSeq" id="WP_268044656.1">
    <property type="nucleotide sequence ID" value="NZ_CP104064.1"/>
</dbReference>
<keyword evidence="3" id="KW-1185">Reference proteome</keyword>
<dbReference type="Pfam" id="PF03596">
    <property type="entry name" value="Cad"/>
    <property type="match status" value="1"/>
</dbReference>
<feature type="transmembrane region" description="Helical" evidence="1">
    <location>
        <begin position="129"/>
        <end position="147"/>
    </location>
</feature>
<gene>
    <name evidence="2" type="ORF">NZD86_01230</name>
</gene>
<feature type="transmembrane region" description="Helical" evidence="1">
    <location>
        <begin position="61"/>
        <end position="85"/>
    </location>
</feature>
<evidence type="ECO:0000313" key="2">
    <source>
        <dbReference type="EMBL" id="WAH37202.1"/>
    </source>
</evidence>
<keyword evidence="1" id="KW-0812">Transmembrane</keyword>
<sequence length="219" mass="24039">MATDTPNSSIQMKTDDEDDAMLTVYSALLTGCISFAATNIDDIFVLTALFSQSDSVKRKAYIVAGQYLGMCLLIILSSIGALGALIIPKTWLGLLGIVPIYLGVKMFYTKEEAKTNSRNVLIDLNTYKVMLIVIGNGVDNLSVYIPLFAQGHWVHQAIVVIIFLILTGVWCWIAYKVVYNPWLGKFIQSYGHLAVPIILIGIGGYIMLEAGSFSIFGTR</sequence>
<feature type="transmembrane region" description="Helical" evidence="1">
    <location>
        <begin position="20"/>
        <end position="40"/>
    </location>
</feature>
<dbReference type="Proteomes" id="UP001164803">
    <property type="component" value="Chromosome"/>
</dbReference>
<proteinExistence type="predicted"/>
<evidence type="ECO:0000313" key="3">
    <source>
        <dbReference type="Proteomes" id="UP001164803"/>
    </source>
</evidence>
<dbReference type="EMBL" id="CP104064">
    <property type="protein sequence ID" value="WAH37202.1"/>
    <property type="molecule type" value="Genomic_DNA"/>
</dbReference>
<accession>A0ABY6Z2Y1</accession>
<feature type="transmembrane region" description="Helical" evidence="1">
    <location>
        <begin position="190"/>
        <end position="208"/>
    </location>
</feature>
<organism evidence="2 3">
    <name type="scientific">Alicyclobacillus dauci</name>
    <dbReference type="NCBI Taxonomy" id="1475485"/>
    <lineage>
        <taxon>Bacteria</taxon>
        <taxon>Bacillati</taxon>
        <taxon>Bacillota</taxon>
        <taxon>Bacilli</taxon>
        <taxon>Bacillales</taxon>
        <taxon>Alicyclobacillaceae</taxon>
        <taxon>Alicyclobacillus</taxon>
    </lineage>
</organism>
<feature type="transmembrane region" description="Helical" evidence="1">
    <location>
        <begin position="153"/>
        <end position="178"/>
    </location>
</feature>
<reference evidence="2" key="1">
    <citation type="submission" date="2022-08" db="EMBL/GenBank/DDBJ databases">
        <title>Alicyclobacillus dauci DSM2870, complete genome.</title>
        <authorList>
            <person name="Wang Q."/>
            <person name="Cai R."/>
            <person name="Wang Z."/>
        </authorList>
    </citation>
    <scope>NUCLEOTIDE SEQUENCE</scope>
    <source>
        <strain evidence="2">DSM 28700</strain>
    </source>
</reference>
<dbReference type="InterPro" id="IPR004676">
    <property type="entry name" value="Cd-R_transporter"/>
</dbReference>
<protein>
    <submittedName>
        <fullName evidence="2">Cadmium resistance transporter</fullName>
    </submittedName>
</protein>
<name>A0ABY6Z2Y1_9BACL</name>